<dbReference type="GO" id="GO:0003964">
    <property type="term" value="F:RNA-directed DNA polymerase activity"/>
    <property type="evidence" value="ECO:0007669"/>
    <property type="project" value="UniProtKB-KW"/>
</dbReference>
<dbReference type="SUPFAM" id="SSF56672">
    <property type="entry name" value="DNA/RNA polymerases"/>
    <property type="match status" value="1"/>
</dbReference>
<keyword evidence="2" id="KW-0695">RNA-directed DNA polymerase</keyword>
<organism evidence="2 3">
    <name type="scientific">Gossypium australe</name>
    <dbReference type="NCBI Taxonomy" id="47621"/>
    <lineage>
        <taxon>Eukaryota</taxon>
        <taxon>Viridiplantae</taxon>
        <taxon>Streptophyta</taxon>
        <taxon>Embryophyta</taxon>
        <taxon>Tracheophyta</taxon>
        <taxon>Spermatophyta</taxon>
        <taxon>Magnoliopsida</taxon>
        <taxon>eudicotyledons</taxon>
        <taxon>Gunneridae</taxon>
        <taxon>Pentapetalae</taxon>
        <taxon>rosids</taxon>
        <taxon>malvids</taxon>
        <taxon>Malvales</taxon>
        <taxon>Malvaceae</taxon>
        <taxon>Malvoideae</taxon>
        <taxon>Gossypium</taxon>
    </lineage>
</organism>
<dbReference type="InterPro" id="IPR043502">
    <property type="entry name" value="DNA/RNA_pol_sf"/>
</dbReference>
<proteinExistence type="predicted"/>
<dbReference type="InterPro" id="IPR051320">
    <property type="entry name" value="Viral_Replic_Matur_Polypro"/>
</dbReference>
<dbReference type="InterPro" id="IPR043128">
    <property type="entry name" value="Rev_trsase/Diguanyl_cyclase"/>
</dbReference>
<dbReference type="Proteomes" id="UP000325315">
    <property type="component" value="Unassembled WGS sequence"/>
</dbReference>
<evidence type="ECO:0000259" key="1">
    <source>
        <dbReference type="Pfam" id="PF17919"/>
    </source>
</evidence>
<dbReference type="OrthoDB" id="1001400at2759"/>
<feature type="domain" description="Reverse transcriptase/retrotransposon-derived protein RNase H-like" evidence="1">
    <location>
        <begin position="31"/>
        <end position="86"/>
    </location>
</feature>
<sequence>MSFLGITRYHRYYGILARHLTNLLKKNACQWDNQATFAFQQLKDALCSAPLLTLLDFQLEFCVDTNTFGFGVGAALRQQGKPIALFNKGVGG</sequence>
<accession>A0A5B6VCU9</accession>
<protein>
    <submittedName>
        <fullName evidence="2">Reverse transcriptase</fullName>
    </submittedName>
</protein>
<dbReference type="AlphaFoldDB" id="A0A5B6VCU9"/>
<dbReference type="Pfam" id="PF17919">
    <property type="entry name" value="RT_RNaseH_2"/>
    <property type="match status" value="1"/>
</dbReference>
<dbReference type="EMBL" id="SMMG02000007">
    <property type="protein sequence ID" value="KAA3467035.1"/>
    <property type="molecule type" value="Genomic_DNA"/>
</dbReference>
<gene>
    <name evidence="2" type="ORF">EPI10_002083</name>
</gene>
<dbReference type="PANTHER" id="PTHR33064:SF37">
    <property type="entry name" value="RIBONUCLEASE H"/>
    <property type="match status" value="1"/>
</dbReference>
<evidence type="ECO:0000313" key="2">
    <source>
        <dbReference type="EMBL" id="KAA3467035.1"/>
    </source>
</evidence>
<keyword evidence="2" id="KW-0548">Nucleotidyltransferase</keyword>
<name>A0A5B6VCU9_9ROSI</name>
<comment type="caution">
    <text evidence="2">The sequence shown here is derived from an EMBL/GenBank/DDBJ whole genome shotgun (WGS) entry which is preliminary data.</text>
</comment>
<evidence type="ECO:0000313" key="3">
    <source>
        <dbReference type="Proteomes" id="UP000325315"/>
    </source>
</evidence>
<reference evidence="3" key="1">
    <citation type="journal article" date="2019" name="Plant Biotechnol. J.">
        <title>Genome sequencing of the Australian wild diploid species Gossypium australe highlights disease resistance and delayed gland morphogenesis.</title>
        <authorList>
            <person name="Cai Y."/>
            <person name="Cai X."/>
            <person name="Wang Q."/>
            <person name="Wang P."/>
            <person name="Zhang Y."/>
            <person name="Cai C."/>
            <person name="Xu Y."/>
            <person name="Wang K."/>
            <person name="Zhou Z."/>
            <person name="Wang C."/>
            <person name="Geng S."/>
            <person name="Li B."/>
            <person name="Dong Q."/>
            <person name="Hou Y."/>
            <person name="Wang H."/>
            <person name="Ai P."/>
            <person name="Liu Z."/>
            <person name="Yi F."/>
            <person name="Sun M."/>
            <person name="An G."/>
            <person name="Cheng J."/>
            <person name="Zhang Y."/>
            <person name="Shi Q."/>
            <person name="Xie Y."/>
            <person name="Shi X."/>
            <person name="Chang Y."/>
            <person name="Huang F."/>
            <person name="Chen Y."/>
            <person name="Hong S."/>
            <person name="Mi L."/>
            <person name="Sun Q."/>
            <person name="Zhang L."/>
            <person name="Zhou B."/>
            <person name="Peng R."/>
            <person name="Zhang X."/>
            <person name="Liu F."/>
        </authorList>
    </citation>
    <scope>NUCLEOTIDE SEQUENCE [LARGE SCALE GENOMIC DNA]</scope>
    <source>
        <strain evidence="3">cv. PA1801</strain>
    </source>
</reference>
<dbReference type="Gene3D" id="3.30.70.270">
    <property type="match status" value="1"/>
</dbReference>
<keyword evidence="2" id="KW-0808">Transferase</keyword>
<dbReference type="InterPro" id="IPR041577">
    <property type="entry name" value="RT_RNaseH_2"/>
</dbReference>
<keyword evidence="3" id="KW-1185">Reference proteome</keyword>
<dbReference type="PANTHER" id="PTHR33064">
    <property type="entry name" value="POL PROTEIN"/>
    <property type="match status" value="1"/>
</dbReference>